<dbReference type="PANTHER" id="PTHR24264">
    <property type="entry name" value="TRYPSIN-RELATED"/>
    <property type="match status" value="1"/>
</dbReference>
<dbReference type="OMA" id="WINEWIR"/>
<evidence type="ECO:0000256" key="3">
    <source>
        <dbReference type="ARBA" id="ARBA00022825"/>
    </source>
</evidence>
<proteinExistence type="predicted"/>
<feature type="domain" description="Peptidase S1" evidence="7">
    <location>
        <begin position="98"/>
        <end position="335"/>
    </location>
</feature>
<dbReference type="CDD" id="cd00190">
    <property type="entry name" value="Tryp_SPc"/>
    <property type="match status" value="1"/>
</dbReference>
<keyword evidence="4" id="KW-1015">Disulfide bond</keyword>
<organism evidence="8 9">
    <name type="scientific">Chelonoidis abingdonii</name>
    <name type="common">Abingdon island giant tortoise</name>
    <name type="synonym">Testudo abingdonii</name>
    <dbReference type="NCBI Taxonomy" id="106734"/>
    <lineage>
        <taxon>Eukaryota</taxon>
        <taxon>Metazoa</taxon>
        <taxon>Chordata</taxon>
        <taxon>Craniata</taxon>
        <taxon>Vertebrata</taxon>
        <taxon>Euteleostomi</taxon>
        <taxon>Archelosauria</taxon>
        <taxon>Testudinata</taxon>
        <taxon>Testudines</taxon>
        <taxon>Cryptodira</taxon>
        <taxon>Durocryptodira</taxon>
        <taxon>Testudinoidea</taxon>
        <taxon>Testudinidae</taxon>
        <taxon>Chelonoidis</taxon>
    </lineage>
</organism>
<dbReference type="GO" id="GO:0004252">
    <property type="term" value="F:serine-type endopeptidase activity"/>
    <property type="evidence" value="ECO:0007669"/>
    <property type="project" value="InterPro"/>
</dbReference>
<evidence type="ECO:0000313" key="8">
    <source>
        <dbReference type="Ensembl" id="ENSCABP00000005361.1"/>
    </source>
</evidence>
<dbReference type="PANTHER" id="PTHR24264:SF46">
    <property type="entry name" value="COAGULATION FACTOR XII"/>
    <property type="match status" value="1"/>
</dbReference>
<dbReference type="Ensembl" id="ENSCABT00000005825.1">
    <property type="protein sequence ID" value="ENSCABP00000005361.1"/>
    <property type="gene ID" value="ENSCABG00000004013.1"/>
</dbReference>
<dbReference type="InterPro" id="IPR001314">
    <property type="entry name" value="Peptidase_S1A"/>
</dbReference>
<dbReference type="GO" id="GO:0005615">
    <property type="term" value="C:extracellular space"/>
    <property type="evidence" value="ECO:0007669"/>
    <property type="project" value="TreeGrafter"/>
</dbReference>
<reference evidence="8" key="1">
    <citation type="submission" date="2025-08" db="UniProtKB">
        <authorList>
            <consortium name="Ensembl"/>
        </authorList>
    </citation>
    <scope>IDENTIFICATION</scope>
</reference>
<keyword evidence="9" id="KW-1185">Reference proteome</keyword>
<evidence type="ECO:0000259" key="7">
    <source>
        <dbReference type="PROSITE" id="PS50240"/>
    </source>
</evidence>
<dbReference type="PRINTS" id="PR00722">
    <property type="entry name" value="CHYMOTRYPSIN"/>
</dbReference>
<keyword evidence="3 5" id="KW-0720">Serine protease</keyword>
<keyword evidence="2 5" id="KW-0378">Hydrolase</keyword>
<gene>
    <name evidence="8" type="primary">F12</name>
</gene>
<dbReference type="SMART" id="SM00020">
    <property type="entry name" value="Tryp_SPc"/>
    <property type="match status" value="1"/>
</dbReference>
<dbReference type="Pfam" id="PF00089">
    <property type="entry name" value="Trypsin"/>
    <property type="match status" value="1"/>
</dbReference>
<reference evidence="8" key="2">
    <citation type="submission" date="2025-09" db="UniProtKB">
        <authorList>
            <consortium name="Ensembl"/>
        </authorList>
    </citation>
    <scope>IDENTIFICATION</scope>
</reference>
<sequence length="335" mass="35491">MGAGGDCPSLPPARGGGEKGPEALPRRDCFRAAPLLPLPCSDGSQWGALPLPLPLPAQDAPFLPPGRPAWPPGLVRAFCPLLGCGQRYKKSLSLRSRVVGGMLALPGSHPYLAALSLGEHFCGGTLIASCWVLTAAHCLQHRPNISHISVGLGQTHYNRSAQGSTKLRVQDYVLHENYSQATKSHDIALVRLKAKAAGRCAEFSHSISPACLPRALEPLNASRPCEIAGWGHLYEGEWGPASLQEAVLPIIPHEQCRSPELHGARVTTDMLCAGYLEGGTDACQGDSGGPLVCEEQGRATLRGIVSWGVGCGEQDKPGVYTNVARYLAWIQGHTG</sequence>
<dbReference type="InterPro" id="IPR018114">
    <property type="entry name" value="TRYPSIN_HIS"/>
</dbReference>
<dbReference type="InterPro" id="IPR050127">
    <property type="entry name" value="Serine_Proteases_S1"/>
</dbReference>
<evidence type="ECO:0000313" key="9">
    <source>
        <dbReference type="Proteomes" id="UP000694404"/>
    </source>
</evidence>
<evidence type="ECO:0000256" key="2">
    <source>
        <dbReference type="ARBA" id="ARBA00022801"/>
    </source>
</evidence>
<dbReference type="GO" id="GO:0005791">
    <property type="term" value="C:rough endoplasmic reticulum"/>
    <property type="evidence" value="ECO:0007669"/>
    <property type="project" value="TreeGrafter"/>
</dbReference>
<name>A0A8C0GCY9_CHEAB</name>
<dbReference type="GeneTree" id="ENSGT00940000161657"/>
<dbReference type="InterPro" id="IPR043504">
    <property type="entry name" value="Peptidase_S1_PA_chymotrypsin"/>
</dbReference>
<dbReference type="Proteomes" id="UP000694404">
    <property type="component" value="Unplaced"/>
</dbReference>
<dbReference type="GO" id="GO:0007596">
    <property type="term" value="P:blood coagulation"/>
    <property type="evidence" value="ECO:0007669"/>
    <property type="project" value="TreeGrafter"/>
</dbReference>
<dbReference type="FunFam" id="2.40.10.10:FF:000003">
    <property type="entry name" value="Transmembrane serine protease 3"/>
    <property type="match status" value="1"/>
</dbReference>
<dbReference type="Gene3D" id="2.40.10.10">
    <property type="entry name" value="Trypsin-like serine proteases"/>
    <property type="match status" value="1"/>
</dbReference>
<accession>A0A8C0GCY9</accession>
<dbReference type="InterPro" id="IPR001254">
    <property type="entry name" value="Trypsin_dom"/>
</dbReference>
<dbReference type="SUPFAM" id="SSF50494">
    <property type="entry name" value="Trypsin-like serine proteases"/>
    <property type="match status" value="1"/>
</dbReference>
<dbReference type="AlphaFoldDB" id="A0A8C0GCY9"/>
<evidence type="ECO:0000256" key="1">
    <source>
        <dbReference type="ARBA" id="ARBA00022670"/>
    </source>
</evidence>
<dbReference type="PROSITE" id="PS00135">
    <property type="entry name" value="TRYPSIN_SER"/>
    <property type="match status" value="1"/>
</dbReference>
<keyword evidence="1 5" id="KW-0645">Protease</keyword>
<dbReference type="GO" id="GO:0031638">
    <property type="term" value="P:zymogen activation"/>
    <property type="evidence" value="ECO:0007669"/>
    <property type="project" value="TreeGrafter"/>
</dbReference>
<protein>
    <submittedName>
        <fullName evidence="8">Coagulation factor XII</fullName>
    </submittedName>
</protein>
<dbReference type="PROSITE" id="PS00134">
    <property type="entry name" value="TRYPSIN_HIS"/>
    <property type="match status" value="1"/>
</dbReference>
<dbReference type="InterPro" id="IPR033116">
    <property type="entry name" value="TRYPSIN_SER"/>
</dbReference>
<evidence type="ECO:0000256" key="6">
    <source>
        <dbReference type="SAM" id="MobiDB-lite"/>
    </source>
</evidence>
<feature type="region of interest" description="Disordered" evidence="6">
    <location>
        <begin position="1"/>
        <end position="23"/>
    </location>
</feature>
<dbReference type="PROSITE" id="PS50240">
    <property type="entry name" value="TRYPSIN_DOM"/>
    <property type="match status" value="1"/>
</dbReference>
<evidence type="ECO:0000256" key="5">
    <source>
        <dbReference type="RuleBase" id="RU363034"/>
    </source>
</evidence>
<evidence type="ECO:0000256" key="4">
    <source>
        <dbReference type="ARBA" id="ARBA00023157"/>
    </source>
</evidence>
<dbReference type="InterPro" id="IPR009003">
    <property type="entry name" value="Peptidase_S1_PA"/>
</dbReference>